<evidence type="ECO:0000256" key="1">
    <source>
        <dbReference type="ARBA" id="ARBA00003041"/>
    </source>
</evidence>
<keyword evidence="9" id="KW-1185">Reference proteome</keyword>
<keyword evidence="8" id="KW-0966">Cell projection</keyword>
<evidence type="ECO:0000256" key="3">
    <source>
        <dbReference type="ARBA" id="ARBA00022448"/>
    </source>
</evidence>
<evidence type="ECO:0000313" key="8">
    <source>
        <dbReference type="EMBL" id="NJC71794.1"/>
    </source>
</evidence>
<evidence type="ECO:0000256" key="5">
    <source>
        <dbReference type="ARBA" id="ARBA00022927"/>
    </source>
</evidence>
<sequence length="222" mass="23516">MTMTSSWPETVVRGQRAVTAARFDVDLREQPTLPTEVASRLRAEAHAAGYAAGWAQGRQQAELIAEAVRREIAAEARDAAEAQSARVEQALIAISRAVADLEQRMVPVVDHLENLVVETAFILAEAVLGRELTCAEQPGRDALARALALAPTGCPVTVRLHPTDHETVTGGQPGPVEIEGRTVTLLADPGLQPGDAVAECDATTIDARIAPALARAREVLGL</sequence>
<comment type="similarity">
    <text evidence="2">Belongs to the FliH family.</text>
</comment>
<keyword evidence="4" id="KW-1005">Bacterial flagellum biogenesis</keyword>
<comment type="function">
    <text evidence="1">Needed for flagellar regrowth and assembly.</text>
</comment>
<keyword evidence="8" id="KW-0282">Flagellum</keyword>
<keyword evidence="8" id="KW-0969">Cilium</keyword>
<evidence type="ECO:0000256" key="2">
    <source>
        <dbReference type="ARBA" id="ARBA00006602"/>
    </source>
</evidence>
<evidence type="ECO:0000259" key="7">
    <source>
        <dbReference type="Pfam" id="PF02108"/>
    </source>
</evidence>
<dbReference type="PANTHER" id="PTHR34982">
    <property type="entry name" value="YOP PROTEINS TRANSLOCATION PROTEIN L"/>
    <property type="match status" value="1"/>
</dbReference>
<keyword evidence="3" id="KW-0813">Transport</keyword>
<dbReference type="Proteomes" id="UP000722989">
    <property type="component" value="Unassembled WGS sequence"/>
</dbReference>
<dbReference type="PANTHER" id="PTHR34982:SF1">
    <property type="entry name" value="FLAGELLAR ASSEMBLY PROTEIN FLIH"/>
    <property type="match status" value="1"/>
</dbReference>
<evidence type="ECO:0000256" key="4">
    <source>
        <dbReference type="ARBA" id="ARBA00022795"/>
    </source>
</evidence>
<reference evidence="8 9" key="1">
    <citation type="submission" date="2020-03" db="EMBL/GenBank/DDBJ databases">
        <title>WGS of the type strain of Planosporangium spp.</title>
        <authorList>
            <person name="Thawai C."/>
        </authorList>
    </citation>
    <scope>NUCLEOTIDE SEQUENCE [LARGE SCALE GENOMIC DNA]</scope>
    <source>
        <strain evidence="8 9">TBRC 5610</strain>
    </source>
</reference>
<dbReference type="InterPro" id="IPR018035">
    <property type="entry name" value="Flagellar_FliH/T3SS_HrpE"/>
</dbReference>
<dbReference type="Pfam" id="PF02108">
    <property type="entry name" value="FliH"/>
    <property type="match status" value="1"/>
</dbReference>
<feature type="domain" description="Flagellar assembly protein FliH/Type III secretion system HrpE" evidence="7">
    <location>
        <begin position="94"/>
        <end position="210"/>
    </location>
</feature>
<protein>
    <submittedName>
        <fullName evidence="8">Flagellar assembly protein</fullName>
    </submittedName>
</protein>
<gene>
    <name evidence="8" type="ORF">HC031_19005</name>
</gene>
<name>A0ABX0Y383_9ACTN</name>
<comment type="caution">
    <text evidence="8">The sequence shown here is derived from an EMBL/GenBank/DDBJ whole genome shotgun (WGS) entry which is preliminary data.</text>
</comment>
<accession>A0ABX0Y383</accession>
<keyword evidence="5" id="KW-0653">Protein transport</keyword>
<keyword evidence="6" id="KW-1006">Bacterial flagellum protein export</keyword>
<evidence type="ECO:0000256" key="6">
    <source>
        <dbReference type="ARBA" id="ARBA00023225"/>
    </source>
</evidence>
<evidence type="ECO:0000313" key="9">
    <source>
        <dbReference type="Proteomes" id="UP000722989"/>
    </source>
</evidence>
<dbReference type="EMBL" id="JAATVY010000013">
    <property type="protein sequence ID" value="NJC71794.1"/>
    <property type="molecule type" value="Genomic_DNA"/>
</dbReference>
<dbReference type="InterPro" id="IPR051472">
    <property type="entry name" value="T3SS_Stator/FliH"/>
</dbReference>
<proteinExistence type="inferred from homology"/>
<organism evidence="8 9">
    <name type="scientific">Planosporangium thailandense</name>
    <dbReference type="NCBI Taxonomy" id="765197"/>
    <lineage>
        <taxon>Bacteria</taxon>
        <taxon>Bacillati</taxon>
        <taxon>Actinomycetota</taxon>
        <taxon>Actinomycetes</taxon>
        <taxon>Micromonosporales</taxon>
        <taxon>Micromonosporaceae</taxon>
        <taxon>Planosporangium</taxon>
    </lineage>
</organism>